<dbReference type="InterPro" id="IPR036291">
    <property type="entry name" value="NAD(P)-bd_dom_sf"/>
</dbReference>
<dbReference type="FunFam" id="3.40.50.720:FF:000084">
    <property type="entry name" value="Short-chain dehydrogenase reductase"/>
    <property type="match status" value="1"/>
</dbReference>
<dbReference type="KEGG" id="ntp:CRH09_11475"/>
<organism evidence="4 5">
    <name type="scientific">Nocardia terpenica</name>
    <dbReference type="NCBI Taxonomy" id="455432"/>
    <lineage>
        <taxon>Bacteria</taxon>
        <taxon>Bacillati</taxon>
        <taxon>Actinomycetota</taxon>
        <taxon>Actinomycetes</taxon>
        <taxon>Mycobacteriales</taxon>
        <taxon>Nocardiaceae</taxon>
        <taxon>Nocardia</taxon>
    </lineage>
</organism>
<reference evidence="4 5" key="1">
    <citation type="submission" date="2017-10" db="EMBL/GenBank/DDBJ databases">
        <title>Comparative genomics between pathogenic Norcardia.</title>
        <authorList>
            <person name="Zeng L."/>
        </authorList>
    </citation>
    <scope>NUCLEOTIDE SEQUENCE [LARGE SCALE GENOMIC DNA]</scope>
    <source>
        <strain evidence="4 5">NC_YFY_NT001</strain>
    </source>
</reference>
<evidence type="ECO:0000259" key="3">
    <source>
        <dbReference type="SMART" id="SM00822"/>
    </source>
</evidence>
<dbReference type="InterPro" id="IPR002347">
    <property type="entry name" value="SDR_fam"/>
</dbReference>
<dbReference type="PRINTS" id="PR00080">
    <property type="entry name" value="SDRFAMILY"/>
</dbReference>
<dbReference type="AlphaFoldDB" id="A0A291RVR1"/>
<sequence length="585" mass="63745">MTEPTPDAERTVRSDGFDLAVYEYGDAAAPTVVLVHGWPDDHHLWDRVIPLLAGRFHVVAYDTRGNGRSTRTTRTADYRLDRFAADFFAVAAAVSPDRPVHVLAHDWGSVEMWEAVCEPGAQDRIASFTSVSGPNLDHLGTWMRAKLSRGAAWGPFTQLLSSTYTFLFMTPGLPRVLLRPLSAERVWRRFVGLMNETDAANVKLGPTFREDFFDGMRIYRANVLPRLLGPRERRTEVPVQLIIARRDVAVRPAGYADTQRWAPRLWRREVAGGHWLPFSHPELLATATAELVDALDGGPVPRGLRRAEAGRARGRFDDQLVVITGGGSGIGRETALAFARHGAEIVLSDINLDAAKETAELVSAAGGVAHAYGVDVGDEAAMAEHAAAVVAAHGVPDILVNNAGIGQAGDFFETSARDFDRVLRVNLGGVINGCRTFGAAMAERGLGGHIVNLSSMAAYTPQRGFSAYSTSKSAVFMFSDCLRAELAGKGIGVHTVCPGIVHTNIVATTRFSGVSAEEEARKQARYDDLYRKRHYGPDKVAAQIVRAVQNDRAIVPVTPEAHLQYHFHRFAPALARFLAARVELT</sequence>
<dbReference type="CDD" id="cd05233">
    <property type="entry name" value="SDR_c"/>
    <property type="match status" value="1"/>
</dbReference>
<dbReference type="RefSeq" id="WP_098698536.1">
    <property type="nucleotide sequence ID" value="NZ_CP023778.1"/>
</dbReference>
<dbReference type="PROSITE" id="PS00061">
    <property type="entry name" value="ADH_SHORT"/>
    <property type="match status" value="1"/>
</dbReference>
<gene>
    <name evidence="4" type="ORF">CRH09_11475</name>
</gene>
<dbReference type="SMART" id="SM00822">
    <property type="entry name" value="PKS_KR"/>
    <property type="match status" value="1"/>
</dbReference>
<dbReference type="Gene3D" id="3.40.50.1820">
    <property type="entry name" value="alpha/beta hydrolase"/>
    <property type="match status" value="1"/>
</dbReference>
<dbReference type="EMBL" id="CP023778">
    <property type="protein sequence ID" value="ATL71691.1"/>
    <property type="molecule type" value="Genomic_DNA"/>
</dbReference>
<protein>
    <submittedName>
        <fullName evidence="4">Short chain dehydrogenase</fullName>
    </submittedName>
</protein>
<evidence type="ECO:0000313" key="4">
    <source>
        <dbReference type="EMBL" id="ATL71691.1"/>
    </source>
</evidence>
<dbReference type="PANTHER" id="PTHR44196:SF1">
    <property type="entry name" value="DEHYDROGENASE_REDUCTASE SDR FAMILY MEMBER 7B"/>
    <property type="match status" value="1"/>
</dbReference>
<dbReference type="InterPro" id="IPR000073">
    <property type="entry name" value="AB_hydrolase_1"/>
</dbReference>
<accession>A0A291RVR1</accession>
<feature type="domain" description="Ketoreductase" evidence="3">
    <location>
        <begin position="319"/>
        <end position="503"/>
    </location>
</feature>
<dbReference type="PRINTS" id="PR00081">
    <property type="entry name" value="GDHRDH"/>
</dbReference>
<dbReference type="SUPFAM" id="SSF53474">
    <property type="entry name" value="alpha/beta-Hydrolases"/>
    <property type="match status" value="1"/>
</dbReference>
<dbReference type="GO" id="GO:0016020">
    <property type="term" value="C:membrane"/>
    <property type="evidence" value="ECO:0007669"/>
    <property type="project" value="TreeGrafter"/>
</dbReference>
<dbReference type="GeneID" id="88358026"/>
<dbReference type="Gene3D" id="3.40.50.720">
    <property type="entry name" value="NAD(P)-binding Rossmann-like Domain"/>
    <property type="match status" value="1"/>
</dbReference>
<evidence type="ECO:0000256" key="1">
    <source>
        <dbReference type="ARBA" id="ARBA00006484"/>
    </source>
</evidence>
<proteinExistence type="inferred from homology"/>
<dbReference type="NCBIfam" id="NF004514">
    <property type="entry name" value="PRK05855.1"/>
    <property type="match status" value="1"/>
</dbReference>
<dbReference type="PANTHER" id="PTHR44196">
    <property type="entry name" value="DEHYDROGENASE/REDUCTASE SDR FAMILY MEMBER 7B"/>
    <property type="match status" value="1"/>
</dbReference>
<dbReference type="GO" id="GO:0016491">
    <property type="term" value="F:oxidoreductase activity"/>
    <property type="evidence" value="ECO:0007669"/>
    <property type="project" value="UniProtKB-KW"/>
</dbReference>
<dbReference type="InterPro" id="IPR020904">
    <property type="entry name" value="Sc_DH/Rdtase_CS"/>
</dbReference>
<evidence type="ECO:0000256" key="2">
    <source>
        <dbReference type="ARBA" id="ARBA00023002"/>
    </source>
</evidence>
<dbReference type="Pfam" id="PF00106">
    <property type="entry name" value="adh_short"/>
    <property type="match status" value="1"/>
</dbReference>
<dbReference type="Proteomes" id="UP000221961">
    <property type="component" value="Chromosome"/>
</dbReference>
<dbReference type="SUPFAM" id="SSF51735">
    <property type="entry name" value="NAD(P)-binding Rossmann-fold domains"/>
    <property type="match status" value="1"/>
</dbReference>
<dbReference type="InterPro" id="IPR057326">
    <property type="entry name" value="KR_dom"/>
</dbReference>
<dbReference type="InterPro" id="IPR029058">
    <property type="entry name" value="AB_hydrolase_fold"/>
</dbReference>
<keyword evidence="2" id="KW-0560">Oxidoreductase</keyword>
<evidence type="ECO:0000313" key="5">
    <source>
        <dbReference type="Proteomes" id="UP000221961"/>
    </source>
</evidence>
<comment type="similarity">
    <text evidence="1">Belongs to the short-chain dehydrogenases/reductases (SDR) family.</text>
</comment>
<name>A0A291RVR1_9NOCA</name>
<dbReference type="Pfam" id="PF00561">
    <property type="entry name" value="Abhydrolase_1"/>
    <property type="match status" value="1"/>
</dbReference>